<keyword evidence="2 4" id="KW-0808">Transferase</keyword>
<comment type="similarity">
    <text evidence="4">Belongs to the class I-like SAM-binding methyltransferase superfamily. C5-methyltransferase family.</text>
</comment>
<proteinExistence type="inferred from homology"/>
<dbReference type="InterPro" id="IPR050750">
    <property type="entry name" value="C5-MTase"/>
</dbReference>
<dbReference type="PANTHER" id="PTHR46098:SF1">
    <property type="entry name" value="TRNA (CYTOSINE(38)-C(5))-METHYLTRANSFERASE"/>
    <property type="match status" value="1"/>
</dbReference>
<sequence>MTGGGEGGAFEPPNEPPPGPSKRARVDDDATPRHLRAVEFYCGVGGLHYSLLRARPDAKVVAAFDINPNGNDVYEHNFGVRPSQKNIYGLPVASFDKLDAGLWLLSPPCQPFTRQGHRKDKDDGRSQSFLRLLRDVVPELDKPPTHVLVENVVGFETSETRADAIAVFHRLGYDTREFMLTPRMFGVPYSRPRYFLLAKKSAAAGGGGWSDGDWGEWLASHSCGADGPIRAPPPSRLSGHREWVPRGASCVLPAEFEGDTKAEFDARHRARREGDGVTPKPNPADNPLYGYPVALVGAFLDGSGHDGNEGSRDANEGSRDVFSEYAVAERDAKIGLGAVDVVCRTSYKCNCFTKSYGKYVKGTGSMVTDKLVDKDAWDGTVASGAEGAEGGVRLRYFTEGEIARMHSFPSDFSFPAGVTRQQRYALLGNSLSVACVAPLIDHLLNDPSVEGERPPPRREVVGPEDA</sequence>
<name>A0A7S0KBL5_MICPS</name>
<feature type="region of interest" description="Disordered" evidence="5">
    <location>
        <begin position="446"/>
        <end position="466"/>
    </location>
</feature>
<evidence type="ECO:0000256" key="4">
    <source>
        <dbReference type="PROSITE-ProRule" id="PRU01016"/>
    </source>
</evidence>
<protein>
    <recommendedName>
        <fullName evidence="7">DNA methyltransferase</fullName>
    </recommendedName>
</protein>
<keyword evidence="1 4" id="KW-0489">Methyltransferase</keyword>
<dbReference type="SUPFAM" id="SSF53335">
    <property type="entry name" value="S-adenosyl-L-methionine-dependent methyltransferases"/>
    <property type="match status" value="1"/>
</dbReference>
<dbReference type="PRINTS" id="PR00105">
    <property type="entry name" value="C5METTRFRASE"/>
</dbReference>
<feature type="active site" evidence="4">
    <location>
        <position position="109"/>
    </location>
</feature>
<gene>
    <name evidence="6" type="ORF">MSP1404_LOCUS498</name>
</gene>
<dbReference type="GO" id="GO:0032259">
    <property type="term" value="P:methylation"/>
    <property type="evidence" value="ECO:0007669"/>
    <property type="project" value="UniProtKB-KW"/>
</dbReference>
<reference evidence="6" key="1">
    <citation type="submission" date="2021-01" db="EMBL/GenBank/DDBJ databases">
        <authorList>
            <person name="Corre E."/>
            <person name="Pelletier E."/>
            <person name="Niang G."/>
            <person name="Scheremetjew M."/>
            <person name="Finn R."/>
            <person name="Kale V."/>
            <person name="Holt S."/>
            <person name="Cochrane G."/>
            <person name="Meng A."/>
            <person name="Brown T."/>
            <person name="Cohen L."/>
        </authorList>
    </citation>
    <scope>NUCLEOTIDE SEQUENCE</scope>
    <source>
        <strain evidence="6">CCMP494</strain>
    </source>
</reference>
<dbReference type="PROSITE" id="PS51679">
    <property type="entry name" value="SAM_MT_C5"/>
    <property type="match status" value="1"/>
</dbReference>
<dbReference type="PANTHER" id="PTHR46098">
    <property type="entry name" value="TRNA (CYTOSINE(38)-C(5))-METHYLTRANSFERASE"/>
    <property type="match status" value="1"/>
</dbReference>
<evidence type="ECO:0000256" key="5">
    <source>
        <dbReference type="SAM" id="MobiDB-lite"/>
    </source>
</evidence>
<evidence type="ECO:0000256" key="2">
    <source>
        <dbReference type="ARBA" id="ARBA00022679"/>
    </source>
</evidence>
<keyword evidence="3 4" id="KW-0949">S-adenosyl-L-methionine</keyword>
<feature type="compositionally biased region" description="Basic and acidic residues" evidence="5">
    <location>
        <begin position="450"/>
        <end position="466"/>
    </location>
</feature>
<evidence type="ECO:0008006" key="7">
    <source>
        <dbReference type="Google" id="ProtNLM"/>
    </source>
</evidence>
<dbReference type="GO" id="GO:0008168">
    <property type="term" value="F:methyltransferase activity"/>
    <property type="evidence" value="ECO:0007669"/>
    <property type="project" value="UniProtKB-KW"/>
</dbReference>
<dbReference type="GO" id="GO:0005634">
    <property type="term" value="C:nucleus"/>
    <property type="evidence" value="ECO:0007669"/>
    <property type="project" value="TreeGrafter"/>
</dbReference>
<dbReference type="InterPro" id="IPR001525">
    <property type="entry name" value="C5_MeTfrase"/>
</dbReference>
<evidence type="ECO:0000256" key="1">
    <source>
        <dbReference type="ARBA" id="ARBA00022603"/>
    </source>
</evidence>
<dbReference type="Gene3D" id="3.90.120.10">
    <property type="entry name" value="DNA Methylase, subunit A, domain 2"/>
    <property type="match status" value="1"/>
</dbReference>
<dbReference type="AlphaFoldDB" id="A0A7S0KBL5"/>
<dbReference type="EMBL" id="HBEV01000608">
    <property type="protein sequence ID" value="CAD8575985.1"/>
    <property type="molecule type" value="Transcribed_RNA"/>
</dbReference>
<accession>A0A7S0KBL5</accession>
<dbReference type="Gene3D" id="3.40.50.150">
    <property type="entry name" value="Vaccinia Virus protein VP39"/>
    <property type="match status" value="1"/>
</dbReference>
<evidence type="ECO:0000256" key="3">
    <source>
        <dbReference type="ARBA" id="ARBA00022691"/>
    </source>
</evidence>
<organism evidence="6">
    <name type="scientific">Micromonas pusilla</name>
    <name type="common">Picoplanktonic green alga</name>
    <name type="synonym">Chromulina pusilla</name>
    <dbReference type="NCBI Taxonomy" id="38833"/>
    <lineage>
        <taxon>Eukaryota</taxon>
        <taxon>Viridiplantae</taxon>
        <taxon>Chlorophyta</taxon>
        <taxon>Mamiellophyceae</taxon>
        <taxon>Mamiellales</taxon>
        <taxon>Mamiellaceae</taxon>
        <taxon>Micromonas</taxon>
    </lineage>
</organism>
<dbReference type="InterPro" id="IPR029063">
    <property type="entry name" value="SAM-dependent_MTases_sf"/>
</dbReference>
<dbReference type="Pfam" id="PF00145">
    <property type="entry name" value="DNA_methylase"/>
    <property type="match status" value="2"/>
</dbReference>
<evidence type="ECO:0000313" key="6">
    <source>
        <dbReference type="EMBL" id="CAD8575985.1"/>
    </source>
</evidence>
<feature type="region of interest" description="Disordered" evidence="5">
    <location>
        <begin position="1"/>
        <end position="28"/>
    </location>
</feature>